<keyword evidence="3" id="KW-1185">Reference proteome</keyword>
<sequence length="105" mass="11447">MKLRLFTSVFMVGLLSIFTVQASTTTSVLLKGKEAKRLYNFLTGSSVQQEGAAGHLYRHGTSILCRYTDADMTKHGKTVPLHASSRYACTVNFDHNGHASPGQNA</sequence>
<dbReference type="Proteomes" id="UP000054908">
    <property type="component" value="Unassembled WGS sequence"/>
</dbReference>
<dbReference type="RefSeq" id="WP_058451624.1">
    <property type="nucleotide sequence ID" value="NZ_CAAAIB010000015.1"/>
</dbReference>
<evidence type="ECO:0000313" key="3">
    <source>
        <dbReference type="Proteomes" id="UP000054908"/>
    </source>
</evidence>
<dbReference type="PATRIC" id="fig|466.6.peg.863"/>
<proteinExistence type="predicted"/>
<evidence type="ECO:0000256" key="1">
    <source>
        <dbReference type="SAM" id="SignalP"/>
    </source>
</evidence>
<protein>
    <submittedName>
        <fullName evidence="2">Uncharacterized protein</fullName>
    </submittedName>
</protein>
<accession>A0A0W0WBD5</accession>
<dbReference type="STRING" id="466.Lmac_0807"/>
<reference evidence="2 3" key="1">
    <citation type="submission" date="2015-11" db="EMBL/GenBank/DDBJ databases">
        <title>Genomic analysis of 38 Legionella species identifies large and diverse effector repertoires.</title>
        <authorList>
            <person name="Burstein D."/>
            <person name="Amaro F."/>
            <person name="Zusman T."/>
            <person name="Lifshitz Z."/>
            <person name="Cohen O."/>
            <person name="Gilbert J.A."/>
            <person name="Pupko T."/>
            <person name="Shuman H.A."/>
            <person name="Segal G."/>
        </authorList>
    </citation>
    <scope>NUCLEOTIDE SEQUENCE [LARGE SCALE GENOMIC DNA]</scope>
    <source>
        <strain evidence="2 3">PX-1-G2-E2</strain>
    </source>
</reference>
<dbReference type="EMBL" id="LNYL01000022">
    <property type="protein sequence ID" value="KTD29632.1"/>
    <property type="molecule type" value="Genomic_DNA"/>
</dbReference>
<dbReference type="OrthoDB" id="5648490at2"/>
<evidence type="ECO:0000313" key="2">
    <source>
        <dbReference type="EMBL" id="KTD29632.1"/>
    </source>
</evidence>
<feature type="signal peptide" evidence="1">
    <location>
        <begin position="1"/>
        <end position="22"/>
    </location>
</feature>
<gene>
    <name evidence="2" type="ORF">Lmac_0807</name>
</gene>
<organism evidence="2 3">
    <name type="scientific">Legionella maceachernii</name>
    <dbReference type="NCBI Taxonomy" id="466"/>
    <lineage>
        <taxon>Bacteria</taxon>
        <taxon>Pseudomonadati</taxon>
        <taxon>Pseudomonadota</taxon>
        <taxon>Gammaproteobacteria</taxon>
        <taxon>Legionellales</taxon>
        <taxon>Legionellaceae</taxon>
        <taxon>Legionella</taxon>
    </lineage>
</organism>
<keyword evidence="1" id="KW-0732">Signal</keyword>
<name>A0A0W0WBD5_9GAMM</name>
<comment type="caution">
    <text evidence="2">The sequence shown here is derived from an EMBL/GenBank/DDBJ whole genome shotgun (WGS) entry which is preliminary data.</text>
</comment>
<dbReference type="AlphaFoldDB" id="A0A0W0WBD5"/>
<feature type="chain" id="PRO_5006915321" evidence="1">
    <location>
        <begin position="23"/>
        <end position="105"/>
    </location>
</feature>